<dbReference type="GeneID" id="29072978"/>
<dbReference type="EMBL" id="KX284716">
    <property type="protein sequence ID" value="AOM65742.1"/>
    <property type="molecule type" value="Genomic_DNA"/>
</dbReference>
<keyword evidence="1" id="KW-0934">Plastid</keyword>
<gene>
    <name evidence="1" type="primary">orf58</name>
    <name evidence="1" type="ORF">Apop_052</name>
</gene>
<proteinExistence type="predicted"/>
<evidence type="ECO:0000313" key="1">
    <source>
        <dbReference type="EMBL" id="AOM65742.1"/>
    </source>
</evidence>
<geneLocation type="plastid" evidence="1"/>
<dbReference type="AlphaFoldDB" id="A0A1C9CBJ2"/>
<name>A0A1C9CBJ2_9FLOR</name>
<sequence>MLSNNNDVSYDKLDLNLITDEAPIGWSSTCLDQTLVYYLKCSESSNQNNEFLYLLNDE</sequence>
<dbReference type="RefSeq" id="YP_009296602.1">
    <property type="nucleotide sequence ID" value="NC_031172.1"/>
</dbReference>
<organism evidence="1">
    <name type="scientific">Apophlaea sinclairii</name>
    <dbReference type="NCBI Taxonomy" id="212746"/>
    <lineage>
        <taxon>Eukaryota</taxon>
        <taxon>Rhodophyta</taxon>
        <taxon>Florideophyceae</taxon>
        <taxon>Hildenbrandiophycidae</taxon>
        <taxon>Hildenbrandiales</taxon>
        <taxon>Hildenbrandiaceae</taxon>
        <taxon>Apophlaea</taxon>
    </lineage>
</organism>
<reference evidence="1" key="1">
    <citation type="journal article" date="2016" name="BMC Biol.">
        <title>Parallel evolution of highly conserved plastid genome architecture in red seaweeds and seed plants.</title>
        <authorList>
            <person name="Lee J."/>
            <person name="Cho C.H."/>
            <person name="Park S.I."/>
            <person name="Choi J.W."/>
            <person name="Song H.S."/>
            <person name="West J.A."/>
            <person name="Bhattacharya D."/>
            <person name="Yoon H.S."/>
        </authorList>
    </citation>
    <scope>NUCLEOTIDE SEQUENCE</scope>
</reference>
<protein>
    <submittedName>
        <fullName evidence="1">Uncharacterized protein</fullName>
    </submittedName>
</protein>
<accession>A0A1C9CBJ2</accession>